<organism evidence="3 4">
    <name type="scientific">Apolygus lucorum</name>
    <name type="common">Small green plant bug</name>
    <name type="synonym">Lygocoris lucorum</name>
    <dbReference type="NCBI Taxonomy" id="248454"/>
    <lineage>
        <taxon>Eukaryota</taxon>
        <taxon>Metazoa</taxon>
        <taxon>Ecdysozoa</taxon>
        <taxon>Arthropoda</taxon>
        <taxon>Hexapoda</taxon>
        <taxon>Insecta</taxon>
        <taxon>Pterygota</taxon>
        <taxon>Neoptera</taxon>
        <taxon>Paraneoptera</taxon>
        <taxon>Hemiptera</taxon>
        <taxon>Heteroptera</taxon>
        <taxon>Panheteroptera</taxon>
        <taxon>Cimicomorpha</taxon>
        <taxon>Miridae</taxon>
        <taxon>Mirini</taxon>
        <taxon>Apolygus</taxon>
    </lineage>
</organism>
<keyword evidence="4" id="KW-1185">Reference proteome</keyword>
<feature type="signal peptide" evidence="2">
    <location>
        <begin position="1"/>
        <end position="19"/>
    </location>
</feature>
<keyword evidence="1" id="KW-1133">Transmembrane helix</keyword>
<dbReference type="Proteomes" id="UP000466442">
    <property type="component" value="Unassembled WGS sequence"/>
</dbReference>
<proteinExistence type="predicted"/>
<dbReference type="AlphaFoldDB" id="A0A8S9WX03"/>
<evidence type="ECO:0000256" key="2">
    <source>
        <dbReference type="SAM" id="SignalP"/>
    </source>
</evidence>
<name>A0A8S9WX03_APOLU</name>
<keyword evidence="1" id="KW-0472">Membrane</keyword>
<keyword evidence="1" id="KW-0812">Transmembrane</keyword>
<evidence type="ECO:0000256" key="1">
    <source>
        <dbReference type="SAM" id="Phobius"/>
    </source>
</evidence>
<sequence length="110" mass="12554">MKLFSVLFIFLVSVLVLESTSKKRECKGEADDYCKSCECYAVCVHGICLLFVFLVGMLVRESTSKKRECEGNAEDFFFHHLTKPRVVIAPQSREDVFLLISLAEQPDIEQ</sequence>
<gene>
    <name evidence="3" type="ORF">GE061_005209</name>
</gene>
<evidence type="ECO:0000313" key="3">
    <source>
        <dbReference type="EMBL" id="KAF6200764.1"/>
    </source>
</evidence>
<dbReference type="EMBL" id="WIXP02000013">
    <property type="protein sequence ID" value="KAF6200764.1"/>
    <property type="molecule type" value="Genomic_DNA"/>
</dbReference>
<comment type="caution">
    <text evidence="3">The sequence shown here is derived from an EMBL/GenBank/DDBJ whole genome shotgun (WGS) entry which is preliminary data.</text>
</comment>
<feature type="transmembrane region" description="Helical" evidence="1">
    <location>
        <begin position="39"/>
        <end position="59"/>
    </location>
</feature>
<accession>A0A8S9WX03</accession>
<keyword evidence="2" id="KW-0732">Signal</keyword>
<evidence type="ECO:0000313" key="4">
    <source>
        <dbReference type="Proteomes" id="UP000466442"/>
    </source>
</evidence>
<reference evidence="3" key="1">
    <citation type="journal article" date="2021" name="Mol. Ecol. Resour.">
        <title>Apolygus lucorum genome provides insights into omnivorousness and mesophyll feeding.</title>
        <authorList>
            <person name="Liu Y."/>
            <person name="Liu H."/>
            <person name="Wang H."/>
            <person name="Huang T."/>
            <person name="Liu B."/>
            <person name="Yang B."/>
            <person name="Yin L."/>
            <person name="Li B."/>
            <person name="Zhang Y."/>
            <person name="Zhang S."/>
            <person name="Jiang F."/>
            <person name="Zhang X."/>
            <person name="Ren Y."/>
            <person name="Wang B."/>
            <person name="Wang S."/>
            <person name="Lu Y."/>
            <person name="Wu K."/>
            <person name="Fan W."/>
            <person name="Wang G."/>
        </authorList>
    </citation>
    <scope>NUCLEOTIDE SEQUENCE</scope>
    <source>
        <strain evidence="3">12Hb</strain>
    </source>
</reference>
<feature type="chain" id="PRO_5035853030" evidence="2">
    <location>
        <begin position="20"/>
        <end position="110"/>
    </location>
</feature>
<protein>
    <submittedName>
        <fullName evidence="3">Uncharacterized protein</fullName>
    </submittedName>
</protein>